<sequence>MASRQFEDAFKNVPSRYVPQRPKFVDSNRYNNYPEQYVISGSENDRRYYSKPSSCNDSYVNEEYHRSQIRSPYPQQFRRIVVPSNNQQQTFTEIGDRKRPRMEYYYRGNESQQQQQPIPQIQRNYQIKRPCFDPRVNPPTTSVNQNTKPPVVLRPITRVNKPQYPPHKVIQRYVDRHPNTIIMRGPNITYGGGNLNLQQTVVKPRNSRDDDYVNKLKLIKKNCRNMIFMNAAMVDEISRVNFVIQTITEEVQMLAKKVQHLERNKLRRYQQLLKREALMDCKERNDSDKIIPSHEIDVYYDNKTLDKSNNDNEEISDMEAMNITNPEDHNTSDMDGRQYENHGDESNDVFPNYDMDNDMLLSNEQLSAENEYYQNPFGQYTNEHSIIL</sequence>
<evidence type="ECO:0000256" key="1">
    <source>
        <dbReference type="SAM" id="MobiDB-lite"/>
    </source>
</evidence>
<feature type="region of interest" description="Disordered" evidence="1">
    <location>
        <begin position="323"/>
        <end position="349"/>
    </location>
</feature>
<dbReference type="STRING" id="174720.A0A0N5C930"/>
<feature type="compositionally biased region" description="Basic and acidic residues" evidence="1">
    <location>
        <begin position="326"/>
        <end position="345"/>
    </location>
</feature>
<keyword evidence="2" id="KW-1185">Reference proteome</keyword>
<evidence type="ECO:0000313" key="2">
    <source>
        <dbReference type="Proteomes" id="UP000046392"/>
    </source>
</evidence>
<dbReference type="WBParaSite" id="SPAL_0001441300.1">
    <property type="protein sequence ID" value="SPAL_0001441300.1"/>
    <property type="gene ID" value="SPAL_0001441300"/>
</dbReference>
<dbReference type="AlphaFoldDB" id="A0A0N5C930"/>
<proteinExistence type="predicted"/>
<protein>
    <submittedName>
        <fullName evidence="3">BHLH domain-containing protein</fullName>
    </submittedName>
</protein>
<dbReference type="Proteomes" id="UP000046392">
    <property type="component" value="Unplaced"/>
</dbReference>
<evidence type="ECO:0000313" key="3">
    <source>
        <dbReference type="WBParaSite" id="SPAL_0001441300.1"/>
    </source>
</evidence>
<accession>A0A0N5C930</accession>
<name>A0A0N5C930_STREA</name>
<reference evidence="3" key="1">
    <citation type="submission" date="2017-02" db="UniProtKB">
        <authorList>
            <consortium name="WormBaseParasite"/>
        </authorList>
    </citation>
    <scope>IDENTIFICATION</scope>
</reference>
<organism evidence="2 3">
    <name type="scientific">Strongyloides papillosus</name>
    <name type="common">Intestinal threadworm</name>
    <dbReference type="NCBI Taxonomy" id="174720"/>
    <lineage>
        <taxon>Eukaryota</taxon>
        <taxon>Metazoa</taxon>
        <taxon>Ecdysozoa</taxon>
        <taxon>Nematoda</taxon>
        <taxon>Chromadorea</taxon>
        <taxon>Rhabditida</taxon>
        <taxon>Tylenchina</taxon>
        <taxon>Panagrolaimomorpha</taxon>
        <taxon>Strongyloidoidea</taxon>
        <taxon>Strongyloididae</taxon>
        <taxon>Strongyloides</taxon>
    </lineage>
</organism>